<evidence type="ECO:0000256" key="7">
    <source>
        <dbReference type="RuleBase" id="RU362042"/>
    </source>
</evidence>
<dbReference type="GO" id="GO:0005886">
    <property type="term" value="C:plasma membrane"/>
    <property type="evidence" value="ECO:0007669"/>
    <property type="project" value="UniProtKB-SubCell"/>
</dbReference>
<dbReference type="Proteomes" id="UP000580568">
    <property type="component" value="Unassembled WGS sequence"/>
</dbReference>
<protein>
    <recommendedName>
        <fullName evidence="4 7">Signal peptidase I</fullName>
        <ecNumber evidence="4 7">3.4.21.89</ecNumber>
    </recommendedName>
</protein>
<evidence type="ECO:0000313" key="9">
    <source>
        <dbReference type="EMBL" id="GFP77909.1"/>
    </source>
</evidence>
<dbReference type="Gene3D" id="2.10.109.10">
    <property type="entry name" value="Umud Fragment, subunit A"/>
    <property type="match status" value="1"/>
</dbReference>
<evidence type="ECO:0000256" key="3">
    <source>
        <dbReference type="ARBA" id="ARBA00009370"/>
    </source>
</evidence>
<comment type="similarity">
    <text evidence="3 7">Belongs to the peptidase S26 family.</text>
</comment>
<evidence type="ECO:0000256" key="2">
    <source>
        <dbReference type="ARBA" id="ARBA00004401"/>
    </source>
</evidence>
<dbReference type="GO" id="GO:0006465">
    <property type="term" value="P:signal peptide processing"/>
    <property type="evidence" value="ECO:0007669"/>
    <property type="project" value="InterPro"/>
</dbReference>
<evidence type="ECO:0000256" key="4">
    <source>
        <dbReference type="ARBA" id="ARBA00013208"/>
    </source>
</evidence>
<comment type="subcellular location">
    <subcellularLocation>
        <location evidence="2">Cell membrane</location>
        <topology evidence="2">Single-pass type II membrane protein</topology>
    </subcellularLocation>
    <subcellularLocation>
        <location evidence="7">Membrane</location>
        <topology evidence="7">Single-pass type II membrane protein</topology>
    </subcellularLocation>
</comment>
<evidence type="ECO:0000256" key="6">
    <source>
        <dbReference type="PIRSR" id="PIRSR600223-1"/>
    </source>
</evidence>
<dbReference type="GO" id="GO:0004252">
    <property type="term" value="F:serine-type endopeptidase activity"/>
    <property type="evidence" value="ECO:0007669"/>
    <property type="project" value="InterPro"/>
</dbReference>
<keyword evidence="10" id="KW-1185">Reference proteome</keyword>
<evidence type="ECO:0000313" key="10">
    <source>
        <dbReference type="Proteomes" id="UP000580568"/>
    </source>
</evidence>
<dbReference type="InterPro" id="IPR000223">
    <property type="entry name" value="Pept_S26A_signal_pept_1"/>
</dbReference>
<comment type="catalytic activity">
    <reaction evidence="1 7">
        <text>Cleavage of hydrophobic, N-terminal signal or leader sequences from secreted and periplasmic proteins.</text>
        <dbReference type="EC" id="3.4.21.89"/>
    </reaction>
</comment>
<dbReference type="PRINTS" id="PR00727">
    <property type="entry name" value="LEADERPTASE"/>
</dbReference>
<dbReference type="Pfam" id="PF10502">
    <property type="entry name" value="Peptidase_S26"/>
    <property type="match status" value="1"/>
</dbReference>
<dbReference type="PANTHER" id="PTHR43390">
    <property type="entry name" value="SIGNAL PEPTIDASE I"/>
    <property type="match status" value="1"/>
</dbReference>
<proteinExistence type="inferred from homology"/>
<dbReference type="InterPro" id="IPR036286">
    <property type="entry name" value="LexA/Signal_pep-like_sf"/>
</dbReference>
<keyword evidence="5 7" id="KW-0378">Hydrolase</keyword>
<accession>A0A6V8SKZ8</accession>
<evidence type="ECO:0000256" key="5">
    <source>
        <dbReference type="ARBA" id="ARBA00022801"/>
    </source>
</evidence>
<evidence type="ECO:0000256" key="1">
    <source>
        <dbReference type="ARBA" id="ARBA00000677"/>
    </source>
</evidence>
<dbReference type="EMBL" id="BLZR01000001">
    <property type="protein sequence ID" value="GFP77909.1"/>
    <property type="molecule type" value="Genomic_DNA"/>
</dbReference>
<dbReference type="RefSeq" id="WP_183279244.1">
    <property type="nucleotide sequence ID" value="NZ_BLZR01000001.1"/>
</dbReference>
<dbReference type="PROSITE" id="PS00760">
    <property type="entry name" value="SPASE_I_2"/>
    <property type="match status" value="1"/>
</dbReference>
<organism evidence="9 10">
    <name type="scientific">Clostridium fungisolvens</name>
    <dbReference type="NCBI Taxonomy" id="1604897"/>
    <lineage>
        <taxon>Bacteria</taxon>
        <taxon>Bacillati</taxon>
        <taxon>Bacillota</taxon>
        <taxon>Clostridia</taxon>
        <taxon>Eubacteriales</taxon>
        <taxon>Clostridiaceae</taxon>
        <taxon>Clostridium</taxon>
    </lineage>
</organism>
<keyword evidence="7" id="KW-0645">Protease</keyword>
<dbReference type="PANTHER" id="PTHR43390:SF1">
    <property type="entry name" value="CHLOROPLAST PROCESSING PEPTIDASE"/>
    <property type="match status" value="1"/>
</dbReference>
<dbReference type="NCBIfam" id="TIGR02227">
    <property type="entry name" value="sigpep_I_bact"/>
    <property type="match status" value="1"/>
</dbReference>
<dbReference type="InterPro" id="IPR019758">
    <property type="entry name" value="Pept_S26A_signal_pept_1_CS"/>
</dbReference>
<gene>
    <name evidence="9" type="ORF">bsdtw1_04083</name>
</gene>
<dbReference type="InterPro" id="IPR019757">
    <property type="entry name" value="Pept_S26A_signal_pept_1_Lys-AS"/>
</dbReference>
<feature type="active site" evidence="6">
    <location>
        <position position="42"/>
    </location>
</feature>
<sequence length="196" mass="22490">MVEKKKIFKEFMSWVYTIAGALILVTILDTKVFAMVQVQQRSMENTLHDGQELLVDKVSYDFTEPQRGDVVIFLENKMRDNSFSDFKIFLDDVTQRKQENTRLVKRVIGVPGDEIDLKDGYVYVNGEKLNETYTQGTTVKQGINFPLKVSDGKLFVLGDNREVSIDSRSFGLIDKKQVEGKARLRVWPLDKISSVK</sequence>
<dbReference type="CDD" id="cd06530">
    <property type="entry name" value="S26_SPase_I"/>
    <property type="match status" value="1"/>
</dbReference>
<feature type="domain" description="Peptidase S26" evidence="8">
    <location>
        <begin position="12"/>
        <end position="187"/>
    </location>
</feature>
<dbReference type="InterPro" id="IPR019533">
    <property type="entry name" value="Peptidase_S26"/>
</dbReference>
<dbReference type="AlphaFoldDB" id="A0A6V8SKZ8"/>
<evidence type="ECO:0000259" key="8">
    <source>
        <dbReference type="Pfam" id="PF10502"/>
    </source>
</evidence>
<comment type="caution">
    <text evidence="9">The sequence shown here is derived from an EMBL/GenBank/DDBJ whole genome shotgun (WGS) entry which is preliminary data.</text>
</comment>
<dbReference type="PROSITE" id="PS00761">
    <property type="entry name" value="SPASE_I_3"/>
    <property type="match status" value="1"/>
</dbReference>
<feature type="active site" evidence="6">
    <location>
        <position position="105"/>
    </location>
</feature>
<dbReference type="SUPFAM" id="SSF51306">
    <property type="entry name" value="LexA/Signal peptidase"/>
    <property type="match status" value="1"/>
</dbReference>
<dbReference type="GO" id="GO:0009003">
    <property type="term" value="F:signal peptidase activity"/>
    <property type="evidence" value="ECO:0007669"/>
    <property type="project" value="UniProtKB-EC"/>
</dbReference>
<reference evidence="9 10" key="1">
    <citation type="submission" date="2020-07" db="EMBL/GenBank/DDBJ databases">
        <title>A new beta-1,3-glucan-decomposing anaerobic bacterium isolated from anoxic soil subjected to biological soil disinfestation.</title>
        <authorList>
            <person name="Ueki A."/>
            <person name="Tonouchi A."/>
        </authorList>
    </citation>
    <scope>NUCLEOTIDE SEQUENCE [LARGE SCALE GENOMIC DNA]</scope>
    <source>
        <strain evidence="9 10">TW1</strain>
    </source>
</reference>
<name>A0A6V8SKZ8_9CLOT</name>
<dbReference type="EC" id="3.4.21.89" evidence="4 7"/>